<accession>A0AAN7S897</accession>
<dbReference type="GO" id="GO:0061343">
    <property type="term" value="P:cell adhesion involved in heart morphogenesis"/>
    <property type="evidence" value="ECO:0007669"/>
    <property type="project" value="TreeGrafter"/>
</dbReference>
<name>A0AAN7S897_MYCAM</name>
<keyword evidence="2" id="KW-1185">Reference proteome</keyword>
<gene>
    <name evidence="1" type="ORF">QYF61_018047</name>
</gene>
<dbReference type="Proteomes" id="UP001333110">
    <property type="component" value="Unassembled WGS sequence"/>
</dbReference>
<evidence type="ECO:0000313" key="2">
    <source>
        <dbReference type="Proteomes" id="UP001333110"/>
    </source>
</evidence>
<comment type="caution">
    <text evidence="1">The sequence shown here is derived from an EMBL/GenBank/DDBJ whole genome shotgun (WGS) entry which is preliminary data.</text>
</comment>
<sequence length="442" mass="50075">MDRGLSAGALEGIPRHSSILGHCLKKKKAYGLWKQGQATQKDYRDAVHHCREKIRMAKAQLQLKLVSTVVDIKKGFFKYADSKRRTKKTLVCYLMRLLTSQIGMKIKQTFNAFFTSVFNTSDGPWDAGALGWRAVTGKLLVDLELVRDLLLQLNACKSVGPDVIHPRVSKDYLSTVLGIWRGPSQLAASKYYSNFQEWQERRPGNYRPISLSLVPGKIMEKIILGVIENHLKDNAVIGQSQCRFMKGKACLTNLISFYDTITCLVDGGKAYPSGQNVQHIARPTWSTVFSSGTPSIRKIWTCSKERHEDDQGAGAPPHEDRLREWGLFRLEKRRLRGDLIAAFQYLAASTYLPAAYRRDGQGLFIRECSDRMRGNSFKLKEGRFRLDIRTKFFTVRMVRLPREVADAPSLEVFKAGLDRALSNLVWWKVSLPMAGGLELDDL</sequence>
<protein>
    <recommendedName>
        <fullName evidence="3">Reverse transcriptase domain-containing protein</fullName>
    </recommendedName>
</protein>
<dbReference type="GO" id="GO:0007508">
    <property type="term" value="P:larval heart development"/>
    <property type="evidence" value="ECO:0007669"/>
    <property type="project" value="TreeGrafter"/>
</dbReference>
<dbReference type="AlphaFoldDB" id="A0AAN7S897"/>
<organism evidence="1 2">
    <name type="scientific">Mycteria americana</name>
    <name type="common">Wood stork</name>
    <dbReference type="NCBI Taxonomy" id="33587"/>
    <lineage>
        <taxon>Eukaryota</taxon>
        <taxon>Metazoa</taxon>
        <taxon>Chordata</taxon>
        <taxon>Craniata</taxon>
        <taxon>Vertebrata</taxon>
        <taxon>Euteleostomi</taxon>
        <taxon>Archelosauria</taxon>
        <taxon>Archosauria</taxon>
        <taxon>Dinosauria</taxon>
        <taxon>Saurischia</taxon>
        <taxon>Theropoda</taxon>
        <taxon>Coelurosauria</taxon>
        <taxon>Aves</taxon>
        <taxon>Neognathae</taxon>
        <taxon>Neoaves</taxon>
        <taxon>Aequornithes</taxon>
        <taxon>Ciconiiformes</taxon>
        <taxon>Ciconiidae</taxon>
        <taxon>Mycteria</taxon>
    </lineage>
</organism>
<evidence type="ECO:0008006" key="3">
    <source>
        <dbReference type="Google" id="ProtNLM"/>
    </source>
</evidence>
<dbReference type="GO" id="GO:0031012">
    <property type="term" value="C:extracellular matrix"/>
    <property type="evidence" value="ECO:0007669"/>
    <property type="project" value="TreeGrafter"/>
</dbReference>
<reference evidence="1 2" key="1">
    <citation type="journal article" date="2023" name="J. Hered.">
        <title>Chromosome-level genome of the wood stork (Mycteria americana) provides insight into avian chromosome evolution.</title>
        <authorList>
            <person name="Flamio R. Jr."/>
            <person name="Ramstad K.M."/>
        </authorList>
    </citation>
    <scope>NUCLEOTIDE SEQUENCE [LARGE SCALE GENOMIC DNA]</scope>
    <source>
        <strain evidence="1">JAX WOST 10</strain>
    </source>
</reference>
<proteinExistence type="predicted"/>
<evidence type="ECO:0000313" key="1">
    <source>
        <dbReference type="EMBL" id="KAK4821298.1"/>
    </source>
</evidence>
<dbReference type="PANTHER" id="PTHR33395:SF22">
    <property type="entry name" value="REVERSE TRANSCRIPTASE DOMAIN-CONTAINING PROTEIN"/>
    <property type="match status" value="1"/>
</dbReference>
<dbReference type="PANTHER" id="PTHR33395">
    <property type="entry name" value="TRANSCRIPTASE, PUTATIVE-RELATED-RELATED"/>
    <property type="match status" value="1"/>
</dbReference>
<dbReference type="EMBL" id="JAUNZN010000005">
    <property type="protein sequence ID" value="KAK4821298.1"/>
    <property type="molecule type" value="Genomic_DNA"/>
</dbReference>